<dbReference type="InterPro" id="IPR039261">
    <property type="entry name" value="FNR_nucleotide-bd"/>
</dbReference>
<dbReference type="PANTHER" id="PTHR19384:SF84">
    <property type="entry name" value="METHIONINE SYNTHASE REDUCTASE"/>
    <property type="match status" value="1"/>
</dbReference>
<dbReference type="GO" id="GO:0010181">
    <property type="term" value="F:FMN binding"/>
    <property type="evidence" value="ECO:0007669"/>
    <property type="project" value="TreeGrafter"/>
</dbReference>
<dbReference type="Gene3D" id="1.20.990.10">
    <property type="entry name" value="NADPH-cytochrome p450 Reductase, Chain A, domain 3"/>
    <property type="match status" value="1"/>
</dbReference>
<dbReference type="Gene3D" id="3.40.50.80">
    <property type="entry name" value="Nucleotide-binding domain of ferredoxin-NADP reductase (FNR) module"/>
    <property type="match status" value="1"/>
</dbReference>
<dbReference type="InterPro" id="IPR001433">
    <property type="entry name" value="OxRdtase_FAD/NAD-bd"/>
</dbReference>
<dbReference type="SUPFAM" id="SSF52343">
    <property type="entry name" value="Ferredoxin reductase-like, C-terminal NADP-linked domain"/>
    <property type="match status" value="1"/>
</dbReference>
<evidence type="ECO:0000259" key="8">
    <source>
        <dbReference type="PROSITE" id="PS51384"/>
    </source>
</evidence>
<dbReference type="SUPFAM" id="SSF63380">
    <property type="entry name" value="Riboflavin synthase domain-like"/>
    <property type="match status" value="1"/>
</dbReference>
<evidence type="ECO:0000256" key="4">
    <source>
        <dbReference type="ARBA" id="ARBA00023002"/>
    </source>
</evidence>
<dbReference type="OrthoDB" id="1856718at2759"/>
<reference evidence="9 10" key="1">
    <citation type="submission" date="2014-11" db="EMBL/GenBank/DDBJ databases">
        <title>Genetic blueprint of the zoonotic pathogen Toxocara canis.</title>
        <authorList>
            <person name="Zhu X.-Q."/>
            <person name="Korhonen P.K."/>
            <person name="Cai H."/>
            <person name="Young N.D."/>
            <person name="Nejsum P."/>
            <person name="von Samson-Himmelstjerna G."/>
            <person name="Boag P.R."/>
            <person name="Tan P."/>
            <person name="Li Q."/>
            <person name="Min J."/>
            <person name="Yang Y."/>
            <person name="Wang X."/>
            <person name="Fang X."/>
            <person name="Hall R.S."/>
            <person name="Hofmann A."/>
            <person name="Sternberg P.W."/>
            <person name="Jex A.R."/>
            <person name="Gasser R.B."/>
        </authorList>
    </citation>
    <scope>NUCLEOTIDE SEQUENCE [LARGE SCALE GENOMIC DNA]</scope>
    <source>
        <strain evidence="9">PN_DK_2014</strain>
    </source>
</reference>
<comment type="caution">
    <text evidence="9">The sequence shown here is derived from an EMBL/GenBank/DDBJ whole genome shotgun (WGS) entry which is preliminary data.</text>
</comment>
<dbReference type="GO" id="GO:0009086">
    <property type="term" value="P:methionine biosynthetic process"/>
    <property type="evidence" value="ECO:0007669"/>
    <property type="project" value="TreeGrafter"/>
</dbReference>
<evidence type="ECO:0000256" key="2">
    <source>
        <dbReference type="ARBA" id="ARBA00022630"/>
    </source>
</evidence>
<dbReference type="Proteomes" id="UP000031036">
    <property type="component" value="Unassembled WGS sequence"/>
</dbReference>
<evidence type="ECO:0000256" key="7">
    <source>
        <dbReference type="SAM" id="MobiDB-lite"/>
    </source>
</evidence>
<keyword evidence="10" id="KW-1185">Reference proteome</keyword>
<organism evidence="9 10">
    <name type="scientific">Toxocara canis</name>
    <name type="common">Canine roundworm</name>
    <dbReference type="NCBI Taxonomy" id="6265"/>
    <lineage>
        <taxon>Eukaryota</taxon>
        <taxon>Metazoa</taxon>
        <taxon>Ecdysozoa</taxon>
        <taxon>Nematoda</taxon>
        <taxon>Chromadorea</taxon>
        <taxon>Rhabditida</taxon>
        <taxon>Spirurina</taxon>
        <taxon>Ascaridomorpha</taxon>
        <taxon>Ascaridoidea</taxon>
        <taxon>Toxocaridae</taxon>
        <taxon>Toxocara</taxon>
    </lineage>
</organism>
<dbReference type="Gene3D" id="2.40.30.10">
    <property type="entry name" value="Translation factors"/>
    <property type="match status" value="1"/>
</dbReference>
<evidence type="ECO:0000313" key="10">
    <source>
        <dbReference type="Proteomes" id="UP000031036"/>
    </source>
</evidence>
<dbReference type="Pfam" id="PF00175">
    <property type="entry name" value="NAD_binding_1"/>
    <property type="match status" value="1"/>
</dbReference>
<feature type="domain" description="FAD-binding FR-type" evidence="8">
    <location>
        <begin position="155"/>
        <end position="399"/>
    </location>
</feature>
<dbReference type="EMBL" id="JPKZ01003245">
    <property type="protein sequence ID" value="KHN72575.1"/>
    <property type="molecule type" value="Genomic_DNA"/>
</dbReference>
<evidence type="ECO:0000313" key="9">
    <source>
        <dbReference type="EMBL" id="KHN72575.1"/>
    </source>
</evidence>
<dbReference type="PANTHER" id="PTHR19384">
    <property type="entry name" value="NITRIC OXIDE SYNTHASE-RELATED"/>
    <property type="match status" value="1"/>
</dbReference>
<evidence type="ECO:0000256" key="1">
    <source>
        <dbReference type="ARBA" id="ARBA00001974"/>
    </source>
</evidence>
<dbReference type="PRINTS" id="PR00371">
    <property type="entry name" value="FPNCR"/>
</dbReference>
<feature type="compositionally biased region" description="Basic and acidic residues" evidence="7">
    <location>
        <begin position="46"/>
        <end position="60"/>
    </location>
</feature>
<dbReference type="GO" id="GO:0050667">
    <property type="term" value="P:homocysteine metabolic process"/>
    <property type="evidence" value="ECO:0007669"/>
    <property type="project" value="TreeGrafter"/>
</dbReference>
<dbReference type="Pfam" id="PF00667">
    <property type="entry name" value="FAD_binding_1"/>
    <property type="match status" value="1"/>
</dbReference>
<dbReference type="InterPro" id="IPR017927">
    <property type="entry name" value="FAD-bd_FR_type"/>
</dbReference>
<comment type="cofactor">
    <cofactor evidence="1">
        <name>FAD</name>
        <dbReference type="ChEBI" id="CHEBI:57692"/>
    </cofactor>
</comment>
<dbReference type="InterPro" id="IPR023173">
    <property type="entry name" value="NADPH_Cyt_P450_Rdtase_alpha"/>
</dbReference>
<name>A0A0B2UUN8_TOXCA</name>
<accession>A0A0B2UUN8</accession>
<proteinExistence type="predicted"/>
<feature type="non-terminal residue" evidence="9">
    <location>
        <position position="1"/>
    </location>
</feature>
<dbReference type="STRING" id="6265.A0A0B2UUN8"/>
<dbReference type="InterPro" id="IPR001709">
    <property type="entry name" value="Flavoprot_Pyr_Nucl_cyt_Rdtase"/>
</dbReference>
<evidence type="ECO:0000256" key="3">
    <source>
        <dbReference type="ARBA" id="ARBA00022827"/>
    </source>
</evidence>
<dbReference type="GO" id="GO:0030586">
    <property type="term" value="F:[methionine synthase] reductase (NADPH) activity"/>
    <property type="evidence" value="ECO:0007669"/>
    <property type="project" value="UniProtKB-EC"/>
</dbReference>
<feature type="compositionally biased region" description="Acidic residues" evidence="7">
    <location>
        <begin position="66"/>
        <end position="88"/>
    </location>
</feature>
<dbReference type="EC" id="1.16.1.8" evidence="5"/>
<keyword evidence="3" id="KW-0274">FAD</keyword>
<keyword evidence="4" id="KW-0560">Oxidoreductase</keyword>
<sequence>FHSLDLVVEPWVQKLLEAFLKKFALPSNSLEKLFDDFSLSSAKRNSAVEESKRESAEKAAVKMSDVDEMSFEEEEEEGMEEEEEEEVPEVMLKPLPVAWPTDRPCLVKGSDSLHNEENLRVPVPPLSYLTSTVSHEKFVDASVAWQNGCALPGAGRVQTARVVGTAELTFEGAGKPKRELQIDLGDHPFEYEPGDAIYFVVANPREEVNLILERMNLLAIADQKCKVMVNPRTEKRNASLQPYIPPESSLRYLFTYCIDIRRTPGRPVLRMLADNASDENEKRRLLELCSAQGNEEFTQFVRQAGLSFADLLFAFPSCRPPVDRCLELLPRLMPRPYSVTCSRERNRRRVRFAFSMLHFEPIDGRRYSRHGVASDWLASLKVGDQVQVMLKEPSRFRLPPLSNSCSDVRRIPLIMIGPGTGVAPYLSFLQHILEKSQQGKDSPKVERELYFGCRRMDIDCIYRDEMEMYLREGILSHLTICESQPVASEQLKEPKRPKYVQNAIEARGEHAKKSEQEAKAYLEDLKKNDRYIEDVWS</sequence>
<evidence type="ECO:0000256" key="5">
    <source>
        <dbReference type="ARBA" id="ARBA00039088"/>
    </source>
</evidence>
<gene>
    <name evidence="9" type="primary">tag-165</name>
    <name evidence="9" type="ORF">Tcan_11770</name>
</gene>
<protein>
    <recommendedName>
        <fullName evidence="6">Methionine synthase reductase</fullName>
        <ecNumber evidence="5">1.16.1.8</ecNumber>
    </recommendedName>
</protein>
<dbReference type="GO" id="GO:0050660">
    <property type="term" value="F:flavin adenine dinucleotide binding"/>
    <property type="evidence" value="ECO:0007669"/>
    <property type="project" value="TreeGrafter"/>
</dbReference>
<dbReference type="PROSITE" id="PS51384">
    <property type="entry name" value="FAD_FR"/>
    <property type="match status" value="1"/>
</dbReference>
<dbReference type="GO" id="GO:0005829">
    <property type="term" value="C:cytosol"/>
    <property type="evidence" value="ECO:0007669"/>
    <property type="project" value="TreeGrafter"/>
</dbReference>
<dbReference type="AlphaFoldDB" id="A0A0B2UUN8"/>
<dbReference type="FunFam" id="1.20.990.10:FF:000007">
    <property type="entry name" value="Methionine synthase reductase"/>
    <property type="match status" value="1"/>
</dbReference>
<feature type="region of interest" description="Disordered" evidence="7">
    <location>
        <begin position="45"/>
        <end position="88"/>
    </location>
</feature>
<keyword evidence="2" id="KW-0285">Flavoprotein</keyword>
<dbReference type="InterPro" id="IPR003097">
    <property type="entry name" value="CysJ-like_FAD-binding"/>
</dbReference>
<dbReference type="OMA" id="LPWQNGC"/>
<evidence type="ECO:0000256" key="6">
    <source>
        <dbReference type="ARBA" id="ARBA00040659"/>
    </source>
</evidence>
<dbReference type="InterPro" id="IPR017938">
    <property type="entry name" value="Riboflavin_synthase-like_b-brl"/>
</dbReference>